<feature type="domain" description="DRBM" evidence="12">
    <location>
        <begin position="203"/>
        <end position="271"/>
    </location>
</feature>
<evidence type="ECO:0000256" key="3">
    <source>
        <dbReference type="ARBA" id="ARBA00022553"/>
    </source>
</evidence>
<keyword evidence="13" id="KW-1185">Reference proteome</keyword>
<keyword evidence="2" id="KW-0723">Serine/threonine-protein kinase</keyword>
<dbReference type="KEGG" id="pcw:110212711"/>
<reference evidence="14 15" key="1">
    <citation type="submission" date="2025-04" db="UniProtKB">
        <authorList>
            <consortium name="RefSeq"/>
        </authorList>
    </citation>
    <scope>IDENTIFICATION</scope>
    <source>
        <tissue evidence="14 15">Spleen</tissue>
    </source>
</reference>
<dbReference type="InterPro" id="IPR000719">
    <property type="entry name" value="Prot_kinase_dom"/>
</dbReference>
<dbReference type="InterPro" id="IPR014720">
    <property type="entry name" value="dsRBD_dom"/>
</dbReference>
<dbReference type="PANTHER" id="PTHR11042:SF163">
    <property type="entry name" value="INTERFERON-INDUCED, DOUBLE-STRANDED RNA-ACTIVATED PROTEIN KINASE"/>
    <property type="match status" value="1"/>
</dbReference>
<dbReference type="GO" id="GO:0004694">
    <property type="term" value="F:eukaryotic translation initiation factor 2alpha kinase activity"/>
    <property type="evidence" value="ECO:0007669"/>
    <property type="project" value="TreeGrafter"/>
</dbReference>
<organism evidence="13 15">
    <name type="scientific">Phascolarctos cinereus</name>
    <name type="common">Koala</name>
    <dbReference type="NCBI Taxonomy" id="38626"/>
    <lineage>
        <taxon>Eukaryota</taxon>
        <taxon>Metazoa</taxon>
        <taxon>Chordata</taxon>
        <taxon>Craniata</taxon>
        <taxon>Vertebrata</taxon>
        <taxon>Euteleostomi</taxon>
        <taxon>Mammalia</taxon>
        <taxon>Metatheria</taxon>
        <taxon>Diprotodontia</taxon>
        <taxon>Phascolarctidae</taxon>
        <taxon>Phascolarctos</taxon>
    </lineage>
</organism>
<comment type="similarity">
    <text evidence="8">Belongs to the protein kinase superfamily. Ser/Thr protein kinase family. GCN2 subfamily.</text>
</comment>
<feature type="compositionally biased region" description="Polar residues" evidence="10">
    <location>
        <begin position="322"/>
        <end position="339"/>
    </location>
</feature>
<dbReference type="GO" id="GO:0005524">
    <property type="term" value="F:ATP binding"/>
    <property type="evidence" value="ECO:0007669"/>
    <property type="project" value="UniProtKB-KW"/>
</dbReference>
<dbReference type="RefSeq" id="XP_020848377.1">
    <property type="nucleotide sequence ID" value="XM_020992718.1"/>
</dbReference>
<evidence type="ECO:0000256" key="1">
    <source>
        <dbReference type="ARBA" id="ARBA00012513"/>
    </source>
</evidence>
<evidence type="ECO:0000313" key="13">
    <source>
        <dbReference type="Proteomes" id="UP000515140"/>
    </source>
</evidence>
<evidence type="ECO:0000256" key="6">
    <source>
        <dbReference type="ARBA" id="ARBA00022777"/>
    </source>
</evidence>
<keyword evidence="7" id="KW-0067">ATP-binding</keyword>
<evidence type="ECO:0000256" key="5">
    <source>
        <dbReference type="ARBA" id="ARBA00022741"/>
    </source>
</evidence>
<evidence type="ECO:0000256" key="4">
    <source>
        <dbReference type="ARBA" id="ARBA00022679"/>
    </source>
</evidence>
<keyword evidence="6 14" id="KW-0418">Kinase</keyword>
<dbReference type="PROSITE" id="PS50137">
    <property type="entry name" value="DS_RBD"/>
    <property type="match status" value="3"/>
</dbReference>
<keyword evidence="5" id="KW-0547">Nucleotide-binding</keyword>
<dbReference type="InterPro" id="IPR050339">
    <property type="entry name" value="CC_SR_Kinase"/>
</dbReference>
<dbReference type="Gene3D" id="3.30.160.20">
    <property type="match status" value="3"/>
</dbReference>
<feature type="region of interest" description="Disordered" evidence="10">
    <location>
        <begin position="176"/>
        <end position="196"/>
    </location>
</feature>
<dbReference type="InterPro" id="IPR044453">
    <property type="entry name" value="EIF2AK2_DSRM_2"/>
</dbReference>
<proteinExistence type="inferred from homology"/>
<evidence type="ECO:0000313" key="14">
    <source>
        <dbReference type="RefSeq" id="XP_020848376.1"/>
    </source>
</evidence>
<evidence type="ECO:0000256" key="7">
    <source>
        <dbReference type="ARBA" id="ARBA00022840"/>
    </source>
</evidence>
<keyword evidence="4" id="KW-0808">Transferase</keyword>
<evidence type="ECO:0000256" key="2">
    <source>
        <dbReference type="ARBA" id="ARBA00022527"/>
    </source>
</evidence>
<keyword evidence="3" id="KW-0597">Phosphoprotein</keyword>
<name>A0A6P5KTK9_PHACI</name>
<dbReference type="SUPFAM" id="SSF56112">
    <property type="entry name" value="Protein kinase-like (PK-like)"/>
    <property type="match status" value="1"/>
</dbReference>
<feature type="domain" description="DRBM" evidence="12">
    <location>
        <begin position="9"/>
        <end position="77"/>
    </location>
</feature>
<evidence type="ECO:0000256" key="8">
    <source>
        <dbReference type="ARBA" id="ARBA00037982"/>
    </source>
</evidence>
<dbReference type="InterPro" id="IPR011009">
    <property type="entry name" value="Kinase-like_dom_sf"/>
</dbReference>
<sequence length="653" mass="73509">MANGLQPRMYSAELYHYCLKNNLQVMYKEKSVTGPPHNSEYTTSVVIGDREFPEGKGRGKKEAKNDAARLALDILENEDVSSSRSPMPLQPSGVSEENMSSCGNYIAFLNTYKQKKKVKIDFLTDTVFVSSGVPRFSCRYKIGEKLYDVGWGSTKQEAKQSAAKNAYEQLILGNNSQDMSSSVPSEPSQDSSISESKTAVKINYIDPLNQYAQKRRITLNFPIEMKSEPSGLQSFSCICKIGDTSYGPATGSNKKEAKQAAAKIACEMMQLVDTSQKIYSTPPSACASSRTDSNRTPPSSSALNSMAAETGFSEDASERNSNDSLQNFSSYSPKSTGSYQLKNKRLLAPTFHKSPSNDEKKENVYSSNERFLKDFNNITALNSGGFGQVFKGRHKHDKNSYAIKRVKFDNEKVTREVEALAKLDHENIVKYKLCWVGQDNFDPEQSGSFSRSKINCLFIVMELCEGGTLKDWIDDQRYSSEPDKALSLNLFQQITAGVEYIHSEKLIHRDLKPSNIFLVDKTKVKIGDFGLVTSLKNKEDRTKGVGTLRYMSPEQNSSQAYGNEVDIFALGLILFELLYICRTAQEISRIWENVKNCIFPEEFGEKYLKEKLILMKLLSKKPEHRPKASKILKILKEWEKEEGDNENVYSRSY</sequence>
<dbReference type="PANTHER" id="PTHR11042">
    <property type="entry name" value="EUKARYOTIC TRANSLATION INITIATION FACTOR 2-ALPHA KINASE EIF2-ALPHA KINASE -RELATED"/>
    <property type="match status" value="1"/>
</dbReference>
<dbReference type="GeneID" id="110212711"/>
<dbReference type="GeneTree" id="ENSGT00940000160736"/>
<dbReference type="GO" id="GO:0005634">
    <property type="term" value="C:nucleus"/>
    <property type="evidence" value="ECO:0007669"/>
    <property type="project" value="TreeGrafter"/>
</dbReference>
<gene>
    <name evidence="14 15" type="primary">EIF2AK2</name>
</gene>
<dbReference type="CDD" id="cd19904">
    <property type="entry name" value="DSRM_EIF2AK2_rpt2"/>
    <property type="match status" value="1"/>
</dbReference>
<feature type="region of interest" description="Disordered" evidence="10">
    <location>
        <begin position="281"/>
        <end position="339"/>
    </location>
</feature>
<dbReference type="SUPFAM" id="SSF54768">
    <property type="entry name" value="dsRNA-binding domain-like"/>
    <property type="match status" value="3"/>
</dbReference>
<dbReference type="InterPro" id="IPR008271">
    <property type="entry name" value="Ser/Thr_kinase_AS"/>
</dbReference>
<dbReference type="EC" id="2.7.11.1" evidence="1"/>
<dbReference type="AlphaFoldDB" id="A0A6P5KTK9"/>
<dbReference type="PROSITE" id="PS50011">
    <property type="entry name" value="PROTEIN_KINASE_DOM"/>
    <property type="match status" value="1"/>
</dbReference>
<evidence type="ECO:0000259" key="11">
    <source>
        <dbReference type="PROSITE" id="PS50011"/>
    </source>
</evidence>
<dbReference type="CTD" id="5610"/>
<dbReference type="GO" id="GO:0005737">
    <property type="term" value="C:cytoplasm"/>
    <property type="evidence" value="ECO:0007669"/>
    <property type="project" value="TreeGrafter"/>
</dbReference>
<dbReference type="RefSeq" id="XP_020848376.1">
    <property type="nucleotide sequence ID" value="XM_020992717.1"/>
</dbReference>
<evidence type="ECO:0000259" key="12">
    <source>
        <dbReference type="PROSITE" id="PS50137"/>
    </source>
</evidence>
<evidence type="ECO:0000313" key="15">
    <source>
        <dbReference type="RefSeq" id="XP_020848377.1"/>
    </source>
</evidence>
<dbReference type="Gene3D" id="1.10.510.10">
    <property type="entry name" value="Transferase(Phosphotransferase) domain 1"/>
    <property type="match status" value="1"/>
</dbReference>
<dbReference type="SMART" id="SM00358">
    <property type="entry name" value="DSRM"/>
    <property type="match status" value="3"/>
</dbReference>
<dbReference type="SMART" id="SM00220">
    <property type="entry name" value="S_TKc"/>
    <property type="match status" value="1"/>
</dbReference>
<feature type="compositionally biased region" description="Polar residues" evidence="10">
    <location>
        <begin position="281"/>
        <end position="304"/>
    </location>
</feature>
<dbReference type="Pfam" id="PF00069">
    <property type="entry name" value="Pkinase"/>
    <property type="match status" value="1"/>
</dbReference>
<dbReference type="Proteomes" id="UP000515140">
    <property type="component" value="Unplaced"/>
</dbReference>
<dbReference type="Pfam" id="PF00035">
    <property type="entry name" value="dsrm"/>
    <property type="match status" value="3"/>
</dbReference>
<protein>
    <recommendedName>
        <fullName evidence="1">non-specific serine/threonine protein kinase</fullName>
        <ecNumber evidence="1">2.7.11.1</ecNumber>
    </recommendedName>
</protein>
<accession>A0A6P5KTK9</accession>
<evidence type="ECO:0000256" key="10">
    <source>
        <dbReference type="SAM" id="MobiDB-lite"/>
    </source>
</evidence>
<dbReference type="FunFam" id="1.10.510.10:FF:000251">
    <property type="entry name" value="eukaryotic translation initiation factor 2-alpha kinase 3"/>
    <property type="match status" value="1"/>
</dbReference>
<dbReference type="PROSITE" id="PS00108">
    <property type="entry name" value="PROTEIN_KINASE_ST"/>
    <property type="match status" value="1"/>
</dbReference>
<keyword evidence="9" id="KW-0694">RNA-binding</keyword>
<dbReference type="Gene3D" id="3.30.200.20">
    <property type="entry name" value="Phosphorylase Kinase, domain 1"/>
    <property type="match status" value="1"/>
</dbReference>
<evidence type="ECO:0000256" key="9">
    <source>
        <dbReference type="PROSITE-ProRule" id="PRU00266"/>
    </source>
</evidence>
<dbReference type="GO" id="GO:0003725">
    <property type="term" value="F:double-stranded RNA binding"/>
    <property type="evidence" value="ECO:0007669"/>
    <property type="project" value="InterPro"/>
</dbReference>
<feature type="domain" description="DRBM" evidence="12">
    <location>
        <begin position="104"/>
        <end position="172"/>
    </location>
</feature>
<feature type="domain" description="Protein kinase" evidence="11">
    <location>
        <begin position="375"/>
        <end position="639"/>
    </location>
</feature>